<dbReference type="Proteomes" id="UP000276349">
    <property type="component" value="Unassembled WGS sequence"/>
</dbReference>
<dbReference type="AlphaFoldDB" id="A0A431UTW4"/>
<evidence type="ECO:0000313" key="7">
    <source>
        <dbReference type="Proteomes" id="UP000276349"/>
    </source>
</evidence>
<accession>A0A431UTW4</accession>
<name>A0A431UTW4_9BACI</name>
<evidence type="ECO:0000256" key="1">
    <source>
        <dbReference type="ARBA" id="ARBA00022448"/>
    </source>
</evidence>
<dbReference type="InterPro" id="IPR006128">
    <property type="entry name" value="Lipoprotein_PsaA-like"/>
</dbReference>
<dbReference type="Pfam" id="PF01297">
    <property type="entry name" value="ZnuA"/>
    <property type="match status" value="1"/>
</dbReference>
<dbReference type="GO" id="GO:0007155">
    <property type="term" value="P:cell adhesion"/>
    <property type="evidence" value="ECO:0007669"/>
    <property type="project" value="InterPro"/>
</dbReference>
<dbReference type="InterPro" id="IPR006129">
    <property type="entry name" value="AdhesinB"/>
</dbReference>
<dbReference type="PROSITE" id="PS51257">
    <property type="entry name" value="PROKAR_LIPOPROTEIN"/>
    <property type="match status" value="1"/>
</dbReference>
<organism evidence="6 7">
    <name type="scientific">Lysinibacillus telephonicus</name>
    <dbReference type="NCBI Taxonomy" id="1714840"/>
    <lineage>
        <taxon>Bacteria</taxon>
        <taxon>Bacillati</taxon>
        <taxon>Bacillota</taxon>
        <taxon>Bacilli</taxon>
        <taxon>Bacillales</taxon>
        <taxon>Bacillaceae</taxon>
        <taxon>Lysinibacillus</taxon>
    </lineage>
</organism>
<gene>
    <name evidence="6" type="ORF">EKG35_09075</name>
</gene>
<dbReference type="PANTHER" id="PTHR42953">
    <property type="entry name" value="HIGH-AFFINITY ZINC UPTAKE SYSTEM PROTEIN ZNUA-RELATED"/>
    <property type="match status" value="1"/>
</dbReference>
<dbReference type="Gene3D" id="3.40.50.1980">
    <property type="entry name" value="Nitrogenase molybdenum iron protein domain"/>
    <property type="match status" value="2"/>
</dbReference>
<keyword evidence="7" id="KW-1185">Reference proteome</keyword>
<dbReference type="RefSeq" id="WP_126294132.1">
    <property type="nucleotide sequence ID" value="NZ_RXNR01000020.1"/>
</dbReference>
<evidence type="ECO:0000256" key="5">
    <source>
        <dbReference type="SAM" id="SignalP"/>
    </source>
</evidence>
<feature type="chain" id="PRO_5038729408" evidence="5">
    <location>
        <begin position="19"/>
        <end position="340"/>
    </location>
</feature>
<evidence type="ECO:0000256" key="4">
    <source>
        <dbReference type="SAM" id="MobiDB-lite"/>
    </source>
</evidence>
<dbReference type="SUPFAM" id="SSF53807">
    <property type="entry name" value="Helical backbone' metal receptor"/>
    <property type="match status" value="1"/>
</dbReference>
<dbReference type="OrthoDB" id="9810636at2"/>
<protein>
    <submittedName>
        <fullName evidence="6">Adhesin</fullName>
    </submittedName>
</protein>
<keyword evidence="2 5" id="KW-0732">Signal</keyword>
<keyword evidence="1 3" id="KW-0813">Transport</keyword>
<dbReference type="PRINTS" id="PR00691">
    <property type="entry name" value="ADHESINB"/>
</dbReference>
<reference evidence="6 7" key="1">
    <citation type="submission" date="2018-12" db="EMBL/GenBank/DDBJ databases">
        <authorList>
            <person name="Yu L."/>
        </authorList>
    </citation>
    <scope>NUCLEOTIDE SEQUENCE [LARGE SCALE GENOMIC DNA]</scope>
    <source>
        <strain evidence="6 7">S5H2222</strain>
    </source>
</reference>
<sequence length="340" mass="38149">MKKLSFLLLFALILVLTACNSTNIDTNSVSETTSNQEESKKLNIYTTVYPLSYFAERIGGDYVNVSSIYPPGANEHTFEPTQQDMMKLADSDLFFYIGLGLEGFVENAKETLENENVKLVAAADSVSDEKLNATTEHEHAHEEVEHEHAEDEHAHEEGSHDEHNHGDIDPHIWLSPTISQDLALSIKNELVETLPEQEKTFNDNYNQLVSELESLDQDFKKMASEAATKTFFISHASFGYIAQTYGLEQVAVAGLNSQSEPSQKELTQIVEQAKELNIKYILFEQNVSSKLASVIQKEVGADTLTLHNLSVLTEEDIKNNETYFTLMEKNIDTLQKALNP</sequence>
<feature type="region of interest" description="Disordered" evidence="4">
    <location>
        <begin position="129"/>
        <end position="172"/>
    </location>
</feature>
<dbReference type="PRINTS" id="PR00690">
    <property type="entry name" value="ADHESNFAMILY"/>
</dbReference>
<evidence type="ECO:0000256" key="2">
    <source>
        <dbReference type="ARBA" id="ARBA00022729"/>
    </source>
</evidence>
<comment type="caution">
    <text evidence="6">The sequence shown here is derived from an EMBL/GenBank/DDBJ whole genome shotgun (WGS) entry which is preliminary data.</text>
</comment>
<feature type="signal peptide" evidence="5">
    <location>
        <begin position="1"/>
        <end position="18"/>
    </location>
</feature>
<dbReference type="GO" id="GO:0030001">
    <property type="term" value="P:metal ion transport"/>
    <property type="evidence" value="ECO:0007669"/>
    <property type="project" value="InterPro"/>
</dbReference>
<evidence type="ECO:0000313" key="6">
    <source>
        <dbReference type="EMBL" id="RTQ93369.1"/>
    </source>
</evidence>
<dbReference type="PANTHER" id="PTHR42953:SF8">
    <property type="entry name" value="ZINT DOMAIN-CONTAINING PROTEIN"/>
    <property type="match status" value="1"/>
</dbReference>
<feature type="compositionally biased region" description="Basic and acidic residues" evidence="4">
    <location>
        <begin position="129"/>
        <end position="170"/>
    </location>
</feature>
<proteinExistence type="inferred from homology"/>
<dbReference type="EMBL" id="RXNR01000020">
    <property type="protein sequence ID" value="RTQ93369.1"/>
    <property type="molecule type" value="Genomic_DNA"/>
</dbReference>
<evidence type="ECO:0000256" key="3">
    <source>
        <dbReference type="RuleBase" id="RU003512"/>
    </source>
</evidence>
<dbReference type="InterPro" id="IPR006127">
    <property type="entry name" value="ZnuA-like"/>
</dbReference>
<comment type="similarity">
    <text evidence="3">Belongs to the bacterial solute-binding protein 9 family.</text>
</comment>
<dbReference type="GO" id="GO:0046872">
    <property type="term" value="F:metal ion binding"/>
    <property type="evidence" value="ECO:0007669"/>
    <property type="project" value="InterPro"/>
</dbReference>
<dbReference type="InterPro" id="IPR050492">
    <property type="entry name" value="Bact_metal-bind_prot9"/>
</dbReference>